<dbReference type="EMBL" id="JH711798">
    <property type="protein sequence ID" value="EIW51850.1"/>
    <property type="molecule type" value="Genomic_DNA"/>
</dbReference>
<keyword evidence="3" id="KW-1185">Reference proteome</keyword>
<accession>R7S819</accession>
<proteinExistence type="predicted"/>
<organism evidence="2 3">
    <name type="scientific">Trametes versicolor (strain FP-101664)</name>
    <name type="common">White-rot fungus</name>
    <name type="synonym">Coriolus versicolor</name>
    <dbReference type="NCBI Taxonomy" id="717944"/>
    <lineage>
        <taxon>Eukaryota</taxon>
        <taxon>Fungi</taxon>
        <taxon>Dikarya</taxon>
        <taxon>Basidiomycota</taxon>
        <taxon>Agaricomycotina</taxon>
        <taxon>Agaricomycetes</taxon>
        <taxon>Polyporales</taxon>
        <taxon>Polyporaceae</taxon>
        <taxon>Trametes</taxon>
    </lineage>
</organism>
<sequence length="591" mass="65219">MKPFDALIKALEIAKPVTAKIPVPGLNTAVECALSIAKKAKEIEDTRDDCRALAERAATSVLAVYQQLKNGSGGMEAEEHVTTFLQNLLDIESLMTRRLRAGKRYRILLAFNCGTIAKEVKTLTTKLEDSHRNFMIQAALSIHQSMDTLTSGNLRMQQHIDDSARVGGIVVRDTREIRDGLTHLAQHVSGSATFDGNFRLFAHENLAYLEPIVDSGKLHHGMTGRNGNERTLVNAVSLSQTGRVFRHRAVVEAAGDLTGTQVVVYEYPNRGSQQFVQAVNLAKQSRRHPNVLAMLGYSRPGNPDQAAYIVMEAWYQVYFTETTITRSAHATEQVYPPLWFFVLQFDGKNGSAHDCNMPTGFWSSEKYPTSVLSGIILDSTPQFEPIEEGSEAPLFTLTQVVGDLVFTTRTKMATEILELTEDELFASREFQKSYYSTSDTDAHDSDDSGGDGVATDDSIAEEDGAGDFDAESLASSSRNQDHVLGVNYEFPESDYQDATDAEYESAEEYHSAEEDEAMGLVCGESGAAVSLMLEDSAQRTSSIPAHSIPDPPRFYDVTLLAARSVTPSSSSTQMLRNLRKQYVYDYFAVYP</sequence>
<evidence type="ECO:0000256" key="1">
    <source>
        <dbReference type="SAM" id="MobiDB-lite"/>
    </source>
</evidence>
<dbReference type="RefSeq" id="XP_008045387.1">
    <property type="nucleotide sequence ID" value="XM_008047196.1"/>
</dbReference>
<name>R7S819_TRAVS</name>
<dbReference type="CDD" id="cd21037">
    <property type="entry name" value="MLKL_NTD"/>
    <property type="match status" value="1"/>
</dbReference>
<dbReference type="Proteomes" id="UP000054317">
    <property type="component" value="Unassembled WGS sequence"/>
</dbReference>
<evidence type="ECO:0000313" key="2">
    <source>
        <dbReference type="EMBL" id="EIW51850.1"/>
    </source>
</evidence>
<reference evidence="3" key="1">
    <citation type="journal article" date="2012" name="Science">
        <title>The Paleozoic origin of enzymatic lignin decomposition reconstructed from 31 fungal genomes.</title>
        <authorList>
            <person name="Floudas D."/>
            <person name="Binder M."/>
            <person name="Riley R."/>
            <person name="Barry K."/>
            <person name="Blanchette R.A."/>
            <person name="Henrissat B."/>
            <person name="Martinez A.T."/>
            <person name="Otillar R."/>
            <person name="Spatafora J.W."/>
            <person name="Yadav J.S."/>
            <person name="Aerts A."/>
            <person name="Benoit I."/>
            <person name="Boyd A."/>
            <person name="Carlson A."/>
            <person name="Copeland A."/>
            <person name="Coutinho P.M."/>
            <person name="de Vries R.P."/>
            <person name="Ferreira P."/>
            <person name="Findley K."/>
            <person name="Foster B."/>
            <person name="Gaskell J."/>
            <person name="Glotzer D."/>
            <person name="Gorecki P."/>
            <person name="Heitman J."/>
            <person name="Hesse C."/>
            <person name="Hori C."/>
            <person name="Igarashi K."/>
            <person name="Jurgens J.A."/>
            <person name="Kallen N."/>
            <person name="Kersten P."/>
            <person name="Kohler A."/>
            <person name="Kuees U."/>
            <person name="Kumar T.K.A."/>
            <person name="Kuo A."/>
            <person name="LaButti K."/>
            <person name="Larrondo L.F."/>
            <person name="Lindquist E."/>
            <person name="Ling A."/>
            <person name="Lombard V."/>
            <person name="Lucas S."/>
            <person name="Lundell T."/>
            <person name="Martin R."/>
            <person name="McLaughlin D.J."/>
            <person name="Morgenstern I."/>
            <person name="Morin E."/>
            <person name="Murat C."/>
            <person name="Nagy L.G."/>
            <person name="Nolan M."/>
            <person name="Ohm R.A."/>
            <person name="Patyshakuliyeva A."/>
            <person name="Rokas A."/>
            <person name="Ruiz-Duenas F.J."/>
            <person name="Sabat G."/>
            <person name="Salamov A."/>
            <person name="Samejima M."/>
            <person name="Schmutz J."/>
            <person name="Slot J.C."/>
            <person name="St John F."/>
            <person name="Stenlid J."/>
            <person name="Sun H."/>
            <person name="Sun S."/>
            <person name="Syed K."/>
            <person name="Tsang A."/>
            <person name="Wiebenga A."/>
            <person name="Young D."/>
            <person name="Pisabarro A."/>
            <person name="Eastwood D.C."/>
            <person name="Martin F."/>
            <person name="Cullen D."/>
            <person name="Grigoriev I.V."/>
            <person name="Hibbett D.S."/>
        </authorList>
    </citation>
    <scope>NUCLEOTIDE SEQUENCE [LARGE SCALE GENOMIC DNA]</scope>
    <source>
        <strain evidence="3">FP-101664</strain>
    </source>
</reference>
<evidence type="ECO:0000313" key="3">
    <source>
        <dbReference type="Proteomes" id="UP000054317"/>
    </source>
</evidence>
<dbReference type="KEGG" id="tvs:TRAVEDRAFT_54272"/>
<dbReference type="GeneID" id="19417351"/>
<dbReference type="AlphaFoldDB" id="R7S819"/>
<protein>
    <submittedName>
        <fullName evidence="2">Uncharacterized protein</fullName>
    </submittedName>
</protein>
<dbReference type="InterPro" id="IPR059179">
    <property type="entry name" value="MLKL-like_MCAfunc"/>
</dbReference>
<feature type="region of interest" description="Disordered" evidence="1">
    <location>
        <begin position="436"/>
        <end position="463"/>
    </location>
</feature>
<gene>
    <name evidence="2" type="ORF">TRAVEDRAFT_54272</name>
</gene>